<dbReference type="Pfam" id="PF00480">
    <property type="entry name" value="ROK"/>
    <property type="match status" value="1"/>
</dbReference>
<dbReference type="AlphaFoldDB" id="A0A7G7YMW6"/>
<accession>A0A7G7YMW6</accession>
<evidence type="ECO:0000256" key="1">
    <source>
        <dbReference type="ARBA" id="ARBA00006479"/>
    </source>
</evidence>
<name>A0A7G7YMW6_9CORY</name>
<dbReference type="InterPro" id="IPR049874">
    <property type="entry name" value="ROK_cs"/>
</dbReference>
<evidence type="ECO:0000313" key="3">
    <source>
        <dbReference type="Proteomes" id="UP000515275"/>
    </source>
</evidence>
<dbReference type="PANTHER" id="PTHR18964">
    <property type="entry name" value="ROK (REPRESSOR, ORF, KINASE) FAMILY"/>
    <property type="match status" value="1"/>
</dbReference>
<dbReference type="InterPro" id="IPR043129">
    <property type="entry name" value="ATPase_NBD"/>
</dbReference>
<protein>
    <submittedName>
        <fullName evidence="2">ROK family protein</fullName>
    </submittedName>
</protein>
<dbReference type="SUPFAM" id="SSF53067">
    <property type="entry name" value="Actin-like ATPase domain"/>
    <property type="match status" value="1"/>
</dbReference>
<proteinExistence type="inferred from homology"/>
<dbReference type="Gene3D" id="3.30.420.40">
    <property type="match status" value="2"/>
</dbReference>
<dbReference type="KEGG" id="cans:GP473_03330"/>
<keyword evidence="3" id="KW-1185">Reference proteome</keyword>
<evidence type="ECO:0000313" key="2">
    <source>
        <dbReference type="EMBL" id="QNH95836.1"/>
    </source>
</evidence>
<dbReference type="Proteomes" id="UP000515275">
    <property type="component" value="Chromosome"/>
</dbReference>
<dbReference type="CDD" id="cd24061">
    <property type="entry name" value="ASKHA_NBD_ROK_SgGLK-like"/>
    <property type="match status" value="1"/>
</dbReference>
<dbReference type="PROSITE" id="PS01125">
    <property type="entry name" value="ROK"/>
    <property type="match status" value="1"/>
</dbReference>
<comment type="similarity">
    <text evidence="1">Belongs to the ROK (NagC/XylR) family.</text>
</comment>
<gene>
    <name evidence="2" type="ORF">GP473_03330</name>
</gene>
<reference evidence="2 3" key="1">
    <citation type="submission" date="2019-12" db="EMBL/GenBank/DDBJ databases">
        <title>Corynebacterium sp. nov., isolated from feces of the Anser Albifrons in China.</title>
        <authorList>
            <person name="Liu Q."/>
        </authorList>
    </citation>
    <scope>NUCLEOTIDE SEQUENCE [LARGE SCALE GENOMIC DNA]</scope>
    <source>
        <strain evidence="2 3">23H37-10</strain>
    </source>
</reference>
<sequence length="325" mass="34412">MATQPVTIGVDIGGTNLRAAVIDRQGTMVDTEQLPTPSSVGALEKALTMVVDTLRQRHPQITAVGLAVAGFITSDQTTVRFAPHLPWRNAEITTRLSKLWDIPVVLEHDANSAAWGEYILGAAQNTRNTVLFALGTGIGGAVIIDGKIYRGAYGVAPEFGHLTVVPGGRACPCGKRGCLERYCSGSALPLTAQDYIALGAHPESKFSQEFANKPEEITGRVVVRMAREGDPLALAVLKDMATWLGKGLSLVQDVFDPELIVLSGGVARDADLLIDRAEAVLHHSVVGAGHRPISRVVSGELGSEAGMIGVAMLAHERANSDVEDK</sequence>
<dbReference type="RefSeq" id="WP_185769122.1">
    <property type="nucleotide sequence ID" value="NZ_CP046883.1"/>
</dbReference>
<dbReference type="PANTHER" id="PTHR18964:SF173">
    <property type="entry name" value="GLUCOKINASE"/>
    <property type="match status" value="1"/>
</dbReference>
<organism evidence="2 3">
    <name type="scientific">Corynebacterium anserum</name>
    <dbReference type="NCBI Taxonomy" id="2684406"/>
    <lineage>
        <taxon>Bacteria</taxon>
        <taxon>Bacillati</taxon>
        <taxon>Actinomycetota</taxon>
        <taxon>Actinomycetes</taxon>
        <taxon>Mycobacteriales</taxon>
        <taxon>Corynebacteriaceae</taxon>
        <taxon>Corynebacterium</taxon>
    </lineage>
</organism>
<dbReference type="InterPro" id="IPR000600">
    <property type="entry name" value="ROK"/>
</dbReference>
<dbReference type="EMBL" id="CP046883">
    <property type="protein sequence ID" value="QNH95836.1"/>
    <property type="molecule type" value="Genomic_DNA"/>
</dbReference>